<dbReference type="PROSITE" id="PS51464">
    <property type="entry name" value="SIS"/>
    <property type="match status" value="1"/>
</dbReference>
<sequence>MTVLENMQAVLPSLPKNERKAAEYLLNYPHDIQRRSAEIIAQDAGISRSAIVRLCQKLGYQGWSEFKYAYLHEPALAASAQEHNILTRYENIIQKLRQGVSADQIQTIVQIIHRANRVITLGNYHSGMSAQQMAFRLNRSGIDSHFMNDTSQMECYVSLIRSNDVIFIFSLSGDPLYESLVEQYVQRGASVILITMSTRTTLAKLVTQTVVLPFLSHERCNYLLDDAITFFIFIEMIIEALHEESSKQ</sequence>
<feature type="domain" description="SIS" evidence="5">
    <location>
        <begin position="108"/>
        <end position="247"/>
    </location>
</feature>
<proteinExistence type="predicted"/>
<dbReference type="PROSITE" id="PS51071">
    <property type="entry name" value="HTH_RPIR"/>
    <property type="match status" value="1"/>
</dbReference>
<comment type="caution">
    <text evidence="6">The sequence shown here is derived from an EMBL/GenBank/DDBJ whole genome shotgun (WGS) entry which is preliminary data.</text>
</comment>
<dbReference type="SUPFAM" id="SSF53697">
    <property type="entry name" value="SIS domain"/>
    <property type="match status" value="1"/>
</dbReference>
<feature type="domain" description="HTH rpiR-type" evidence="4">
    <location>
        <begin position="1"/>
        <end position="77"/>
    </location>
</feature>
<dbReference type="InterPro" id="IPR009057">
    <property type="entry name" value="Homeodomain-like_sf"/>
</dbReference>
<evidence type="ECO:0000259" key="5">
    <source>
        <dbReference type="PROSITE" id="PS51464"/>
    </source>
</evidence>
<dbReference type="InterPro" id="IPR000281">
    <property type="entry name" value="HTH_RpiR"/>
</dbReference>
<organism evidence="6 7">
    <name type="scientific">Faecalibacterium tardum</name>
    <dbReference type="NCBI Taxonomy" id="3133156"/>
    <lineage>
        <taxon>Bacteria</taxon>
        <taxon>Bacillati</taxon>
        <taxon>Bacillota</taxon>
        <taxon>Clostridia</taxon>
        <taxon>Eubacteriales</taxon>
        <taxon>Oscillospiraceae</taxon>
        <taxon>Faecalibacterium</taxon>
    </lineage>
</organism>
<evidence type="ECO:0000313" key="6">
    <source>
        <dbReference type="EMBL" id="MEQ2362588.1"/>
    </source>
</evidence>
<evidence type="ECO:0000256" key="1">
    <source>
        <dbReference type="ARBA" id="ARBA00023015"/>
    </source>
</evidence>
<dbReference type="InterPro" id="IPR035472">
    <property type="entry name" value="RpiR-like_SIS"/>
</dbReference>
<evidence type="ECO:0000256" key="3">
    <source>
        <dbReference type="ARBA" id="ARBA00023163"/>
    </source>
</evidence>
<dbReference type="InterPro" id="IPR001347">
    <property type="entry name" value="SIS_dom"/>
</dbReference>
<reference evidence="6 7" key="1">
    <citation type="submission" date="2024-03" db="EMBL/GenBank/DDBJ databases">
        <title>Human intestinal bacterial collection.</title>
        <authorList>
            <person name="Pauvert C."/>
            <person name="Hitch T.C.A."/>
            <person name="Clavel T."/>
        </authorList>
    </citation>
    <scope>NUCLEOTIDE SEQUENCE [LARGE SCALE GENOMIC DNA]</scope>
    <source>
        <strain evidence="6 7">CLA-AA-H175</strain>
    </source>
</reference>
<keyword evidence="1" id="KW-0805">Transcription regulation</keyword>
<gene>
    <name evidence="6" type="ORF">WMO44_10625</name>
</gene>
<dbReference type="Proteomes" id="UP001457197">
    <property type="component" value="Unassembled WGS sequence"/>
</dbReference>
<dbReference type="PANTHER" id="PTHR30514">
    <property type="entry name" value="GLUCOKINASE"/>
    <property type="match status" value="1"/>
</dbReference>
<dbReference type="RefSeq" id="WP_349152558.1">
    <property type="nucleotide sequence ID" value="NZ_JBBMEO010000019.1"/>
</dbReference>
<keyword evidence="7" id="KW-1185">Reference proteome</keyword>
<dbReference type="SUPFAM" id="SSF46689">
    <property type="entry name" value="Homeodomain-like"/>
    <property type="match status" value="1"/>
</dbReference>
<keyword evidence="3" id="KW-0804">Transcription</keyword>
<evidence type="ECO:0000313" key="7">
    <source>
        <dbReference type="Proteomes" id="UP001457197"/>
    </source>
</evidence>
<dbReference type="InterPro" id="IPR036388">
    <property type="entry name" value="WH-like_DNA-bd_sf"/>
</dbReference>
<dbReference type="InterPro" id="IPR047640">
    <property type="entry name" value="RpiR-like"/>
</dbReference>
<protein>
    <submittedName>
        <fullName evidence="6">MurR/RpiR family transcriptional regulator</fullName>
    </submittedName>
</protein>
<dbReference type="Pfam" id="PF01418">
    <property type="entry name" value="HTH_6"/>
    <property type="match status" value="1"/>
</dbReference>
<evidence type="ECO:0000256" key="2">
    <source>
        <dbReference type="ARBA" id="ARBA00023125"/>
    </source>
</evidence>
<keyword evidence="2" id="KW-0238">DNA-binding</keyword>
<dbReference type="InterPro" id="IPR046348">
    <property type="entry name" value="SIS_dom_sf"/>
</dbReference>
<dbReference type="PANTHER" id="PTHR30514:SF21">
    <property type="entry name" value="RPIR-FAMILY TRANSCRIPTIONAL REGULATOR"/>
    <property type="match status" value="1"/>
</dbReference>
<dbReference type="Gene3D" id="3.40.50.10490">
    <property type="entry name" value="Glucose-6-phosphate isomerase like protein, domain 1"/>
    <property type="match status" value="1"/>
</dbReference>
<dbReference type="Gene3D" id="1.10.10.10">
    <property type="entry name" value="Winged helix-like DNA-binding domain superfamily/Winged helix DNA-binding domain"/>
    <property type="match status" value="1"/>
</dbReference>
<name>A0ABV1AWK4_9FIRM</name>
<dbReference type="CDD" id="cd05013">
    <property type="entry name" value="SIS_RpiR"/>
    <property type="match status" value="1"/>
</dbReference>
<evidence type="ECO:0000259" key="4">
    <source>
        <dbReference type="PROSITE" id="PS51071"/>
    </source>
</evidence>
<accession>A0ABV1AWK4</accession>
<dbReference type="EMBL" id="JBBMEO010000019">
    <property type="protein sequence ID" value="MEQ2362588.1"/>
    <property type="molecule type" value="Genomic_DNA"/>
</dbReference>
<dbReference type="Pfam" id="PF01380">
    <property type="entry name" value="SIS"/>
    <property type="match status" value="1"/>
</dbReference>